<dbReference type="InterPro" id="IPR011098">
    <property type="entry name" value="G5_dom"/>
</dbReference>
<keyword evidence="5" id="KW-1185">Reference proteome</keyword>
<name>A0ABW0QXM3_9BACL</name>
<dbReference type="CDD" id="cd00118">
    <property type="entry name" value="LysM"/>
    <property type="match status" value="1"/>
</dbReference>
<dbReference type="EMBL" id="JBHSNC010000025">
    <property type="protein sequence ID" value="MFC5529565.1"/>
    <property type="molecule type" value="Genomic_DNA"/>
</dbReference>
<dbReference type="PANTHER" id="PTHR21666:SF270">
    <property type="entry name" value="MUREIN HYDROLASE ACTIVATOR ENVC"/>
    <property type="match status" value="1"/>
</dbReference>
<dbReference type="SMART" id="SM00257">
    <property type="entry name" value="LysM"/>
    <property type="match status" value="1"/>
</dbReference>
<accession>A0ABW0QXM3</accession>
<dbReference type="InterPro" id="IPR011055">
    <property type="entry name" value="Dup_hybrid_motif"/>
</dbReference>
<proteinExistence type="predicted"/>
<dbReference type="Pfam" id="PF01476">
    <property type="entry name" value="LysM"/>
    <property type="match status" value="1"/>
</dbReference>
<keyword evidence="1" id="KW-0732">Signal</keyword>
<dbReference type="SUPFAM" id="SSF54106">
    <property type="entry name" value="LysM domain"/>
    <property type="match status" value="1"/>
</dbReference>
<dbReference type="Gene3D" id="2.20.230.10">
    <property type="entry name" value="Resuscitation-promoting factor rpfb"/>
    <property type="match status" value="1"/>
</dbReference>
<evidence type="ECO:0000259" key="2">
    <source>
        <dbReference type="PROSITE" id="PS51109"/>
    </source>
</evidence>
<dbReference type="SUPFAM" id="SSF51261">
    <property type="entry name" value="Duplicated hybrid motif"/>
    <property type="match status" value="1"/>
</dbReference>
<evidence type="ECO:0000313" key="5">
    <source>
        <dbReference type="Proteomes" id="UP001596108"/>
    </source>
</evidence>
<dbReference type="Proteomes" id="UP001596108">
    <property type="component" value="Unassembled WGS sequence"/>
</dbReference>
<dbReference type="Gene3D" id="3.10.350.10">
    <property type="entry name" value="LysM domain"/>
    <property type="match status" value="1"/>
</dbReference>
<evidence type="ECO:0000256" key="1">
    <source>
        <dbReference type="ARBA" id="ARBA00022729"/>
    </source>
</evidence>
<gene>
    <name evidence="4" type="ORF">ACFPQ4_08895</name>
</gene>
<dbReference type="SMART" id="SM01208">
    <property type="entry name" value="G5"/>
    <property type="match status" value="1"/>
</dbReference>
<dbReference type="Gene3D" id="2.70.70.10">
    <property type="entry name" value="Glucose Permease (Domain IIA)"/>
    <property type="match status" value="1"/>
</dbReference>
<dbReference type="PROSITE" id="PS51782">
    <property type="entry name" value="LYSM"/>
    <property type="match status" value="1"/>
</dbReference>
<dbReference type="InterPro" id="IPR036779">
    <property type="entry name" value="LysM_dom_sf"/>
</dbReference>
<dbReference type="Pfam" id="PF07501">
    <property type="entry name" value="G5"/>
    <property type="match status" value="1"/>
</dbReference>
<dbReference type="InterPro" id="IPR050570">
    <property type="entry name" value="Cell_wall_metabolism_enzyme"/>
</dbReference>
<feature type="domain" description="G5" evidence="2">
    <location>
        <begin position="273"/>
        <end position="354"/>
    </location>
</feature>
<dbReference type="InterPro" id="IPR018392">
    <property type="entry name" value="LysM"/>
</dbReference>
<organism evidence="4 5">
    <name type="scientific">Cohnella yongneupensis</name>
    <dbReference type="NCBI Taxonomy" id="425006"/>
    <lineage>
        <taxon>Bacteria</taxon>
        <taxon>Bacillati</taxon>
        <taxon>Bacillota</taxon>
        <taxon>Bacilli</taxon>
        <taxon>Bacillales</taxon>
        <taxon>Paenibacillaceae</taxon>
        <taxon>Cohnella</taxon>
    </lineage>
</organism>
<reference evidence="5" key="1">
    <citation type="journal article" date="2019" name="Int. J. Syst. Evol. Microbiol.">
        <title>The Global Catalogue of Microorganisms (GCM) 10K type strain sequencing project: providing services to taxonomists for standard genome sequencing and annotation.</title>
        <authorList>
            <consortium name="The Broad Institute Genomics Platform"/>
            <consortium name="The Broad Institute Genome Sequencing Center for Infectious Disease"/>
            <person name="Wu L."/>
            <person name="Ma J."/>
        </authorList>
    </citation>
    <scope>NUCLEOTIDE SEQUENCE [LARGE SCALE GENOMIC DNA]</scope>
    <source>
        <strain evidence="5">CGMCC 1.18578</strain>
    </source>
</reference>
<feature type="domain" description="LysM" evidence="3">
    <location>
        <begin position="222"/>
        <end position="266"/>
    </location>
</feature>
<dbReference type="PANTHER" id="PTHR21666">
    <property type="entry name" value="PEPTIDASE-RELATED"/>
    <property type="match status" value="1"/>
</dbReference>
<dbReference type="PROSITE" id="PS51109">
    <property type="entry name" value="G5"/>
    <property type="match status" value="1"/>
</dbReference>
<comment type="caution">
    <text evidence="4">The sequence shown here is derived from an EMBL/GenBank/DDBJ whole genome shotgun (WGS) entry which is preliminary data.</text>
</comment>
<sequence>MKSTIRFVNQYRVPMIATVLGIIAVASVAFGAHKYVEANTVTYYNVMLDGVSVGEISDQHKVEQLIADKAAQLKKADTPVLAELDKQVVTYSDERAYKKSPDDAATLDRLSSMLTTHSVGVTVKVDGKVVGVVRDQKTADALLQRVKDKYVTVNTKKGAEVQTLSLSADDKDNNVDKEVQRTVTSVTFVEKVATQMGEIDGAKLSDPNELFKVLTKGEPVPRTYTVKEGDCVGCIASKFNISGEFIYKNNPWIKNDMIKVGDVIDLSTEKPPILNVNSTEQVVQIETIDPPIEYKKSDDMKVGQSKVISQGKEGQQQVIYRILNRNGEEIEEEIVDRKVIKAAIPTIIIKGTKVIRGEGTGKFIWPVSGHRITSYLGQRWGRMHAGIDMVGNSNIKAADDGVIIFAGYKGELGNCIIIDHRNGFQTVYGHMKKLKAKKGQIVEKGESIGVMGSTGHSTGTHLHFEVHRNGKLKNPLSYL</sequence>
<protein>
    <submittedName>
        <fullName evidence="4">Peptidoglycan DD-metalloendopeptidase family protein</fullName>
    </submittedName>
</protein>
<dbReference type="CDD" id="cd12797">
    <property type="entry name" value="M23_peptidase"/>
    <property type="match status" value="1"/>
</dbReference>
<dbReference type="InterPro" id="IPR016047">
    <property type="entry name" value="M23ase_b-sheet_dom"/>
</dbReference>
<dbReference type="RefSeq" id="WP_378111449.1">
    <property type="nucleotide sequence ID" value="NZ_JBHSNC010000025.1"/>
</dbReference>
<evidence type="ECO:0000313" key="4">
    <source>
        <dbReference type="EMBL" id="MFC5529565.1"/>
    </source>
</evidence>
<dbReference type="Pfam" id="PF01551">
    <property type="entry name" value="Peptidase_M23"/>
    <property type="match status" value="1"/>
</dbReference>
<evidence type="ECO:0000259" key="3">
    <source>
        <dbReference type="PROSITE" id="PS51782"/>
    </source>
</evidence>